<name>A0A239CCC8_9ACTN</name>
<proteinExistence type="inferred from homology"/>
<evidence type="ECO:0000256" key="4">
    <source>
        <dbReference type="ARBA" id="ARBA00022807"/>
    </source>
</evidence>
<dbReference type="Gene3D" id="3.90.1720.10">
    <property type="entry name" value="endopeptidase domain like (from Nostoc punctiforme)"/>
    <property type="match status" value="1"/>
</dbReference>
<dbReference type="GO" id="GO:0008234">
    <property type="term" value="F:cysteine-type peptidase activity"/>
    <property type="evidence" value="ECO:0007669"/>
    <property type="project" value="UniProtKB-KW"/>
</dbReference>
<evidence type="ECO:0000259" key="5">
    <source>
        <dbReference type="PROSITE" id="PS51935"/>
    </source>
</evidence>
<gene>
    <name evidence="6" type="ORF">SAMN06265355_112132</name>
</gene>
<evidence type="ECO:0000313" key="7">
    <source>
        <dbReference type="Proteomes" id="UP000198420"/>
    </source>
</evidence>
<comment type="similarity">
    <text evidence="1">Belongs to the peptidase C40 family.</text>
</comment>
<reference evidence="7" key="1">
    <citation type="submission" date="2017-06" db="EMBL/GenBank/DDBJ databases">
        <authorList>
            <person name="Varghese N."/>
            <person name="Submissions S."/>
        </authorList>
    </citation>
    <scope>NUCLEOTIDE SEQUENCE [LARGE SCALE GENOMIC DNA]</scope>
    <source>
        <strain evidence="7">DSM 44485</strain>
    </source>
</reference>
<dbReference type="InterPro" id="IPR000064">
    <property type="entry name" value="NLP_P60_dom"/>
</dbReference>
<dbReference type="InterPro" id="IPR038765">
    <property type="entry name" value="Papain-like_cys_pep_sf"/>
</dbReference>
<dbReference type="SUPFAM" id="SSF54001">
    <property type="entry name" value="Cysteine proteinases"/>
    <property type="match status" value="1"/>
</dbReference>
<dbReference type="GO" id="GO:0006508">
    <property type="term" value="P:proteolysis"/>
    <property type="evidence" value="ECO:0007669"/>
    <property type="project" value="UniProtKB-KW"/>
</dbReference>
<dbReference type="Proteomes" id="UP000198420">
    <property type="component" value="Unassembled WGS sequence"/>
</dbReference>
<dbReference type="EMBL" id="FZNP01000012">
    <property type="protein sequence ID" value="SNS17896.1"/>
    <property type="molecule type" value="Genomic_DNA"/>
</dbReference>
<keyword evidence="2" id="KW-0645">Protease</keyword>
<organism evidence="6 7">
    <name type="scientific">Actinomadura mexicana</name>
    <dbReference type="NCBI Taxonomy" id="134959"/>
    <lineage>
        <taxon>Bacteria</taxon>
        <taxon>Bacillati</taxon>
        <taxon>Actinomycetota</taxon>
        <taxon>Actinomycetes</taxon>
        <taxon>Streptosporangiales</taxon>
        <taxon>Thermomonosporaceae</taxon>
        <taxon>Actinomadura</taxon>
    </lineage>
</organism>
<feature type="domain" description="NlpC/P60" evidence="5">
    <location>
        <begin position="1"/>
        <end position="146"/>
    </location>
</feature>
<dbReference type="PROSITE" id="PS51935">
    <property type="entry name" value="NLPC_P60"/>
    <property type="match status" value="1"/>
</dbReference>
<dbReference type="AlphaFoldDB" id="A0A239CCC8"/>
<keyword evidence="3" id="KW-0378">Hydrolase</keyword>
<keyword evidence="7" id="KW-1185">Reference proteome</keyword>
<keyword evidence="4" id="KW-0788">Thiol protease</keyword>
<evidence type="ECO:0000256" key="1">
    <source>
        <dbReference type="ARBA" id="ARBA00007074"/>
    </source>
</evidence>
<sequence length="152" mass="17004">MGVPGRWLVSGLLARLPPGFWVVRYVGARYPGSQAVVEHPGIADGANCQLFAYEVLRYFGLEVPELRSSELWADTAATTSVSDARPLDLVLFNATRDPWGAHVGVWTDDDQVLHLCSEVGRPVVWRMDEFAARDRYRTVIGIKRVIRQVRPA</sequence>
<evidence type="ECO:0000256" key="2">
    <source>
        <dbReference type="ARBA" id="ARBA00022670"/>
    </source>
</evidence>
<evidence type="ECO:0000256" key="3">
    <source>
        <dbReference type="ARBA" id="ARBA00022801"/>
    </source>
</evidence>
<protein>
    <recommendedName>
        <fullName evidence="5">NlpC/P60 domain-containing protein</fullName>
    </recommendedName>
</protein>
<evidence type="ECO:0000313" key="6">
    <source>
        <dbReference type="EMBL" id="SNS17896.1"/>
    </source>
</evidence>
<accession>A0A239CCC8</accession>